<dbReference type="EMBL" id="KB303457">
    <property type="protein sequence ID" value="ELU03109.1"/>
    <property type="molecule type" value="Genomic_DNA"/>
</dbReference>
<dbReference type="InterPro" id="IPR011705">
    <property type="entry name" value="BACK"/>
</dbReference>
<evidence type="ECO:0000313" key="4">
    <source>
        <dbReference type="Proteomes" id="UP000014760"/>
    </source>
</evidence>
<proteinExistence type="predicted"/>
<reference evidence="4" key="1">
    <citation type="submission" date="2012-12" db="EMBL/GenBank/DDBJ databases">
        <authorList>
            <person name="Hellsten U."/>
            <person name="Grimwood J."/>
            <person name="Chapman J.A."/>
            <person name="Shapiro H."/>
            <person name="Aerts A."/>
            <person name="Otillar R.P."/>
            <person name="Terry A.Y."/>
            <person name="Boore J.L."/>
            <person name="Simakov O."/>
            <person name="Marletaz F."/>
            <person name="Cho S.-J."/>
            <person name="Edsinger-Gonzales E."/>
            <person name="Havlak P."/>
            <person name="Kuo D.-H."/>
            <person name="Larsson T."/>
            <person name="Lv J."/>
            <person name="Arendt D."/>
            <person name="Savage R."/>
            <person name="Osoegawa K."/>
            <person name="de Jong P."/>
            <person name="Lindberg D.R."/>
            <person name="Seaver E.C."/>
            <person name="Weisblat D.A."/>
            <person name="Putnam N.H."/>
            <person name="Grigoriev I.V."/>
            <person name="Rokhsar D.S."/>
        </authorList>
    </citation>
    <scope>NUCLEOTIDE SEQUENCE</scope>
    <source>
        <strain evidence="4">I ESC-2004</strain>
    </source>
</reference>
<reference evidence="3" key="3">
    <citation type="submission" date="2015-06" db="UniProtKB">
        <authorList>
            <consortium name="EnsemblMetazoa"/>
        </authorList>
    </citation>
    <scope>IDENTIFICATION</scope>
</reference>
<dbReference type="STRING" id="283909.R7UAU3"/>
<evidence type="ECO:0000313" key="2">
    <source>
        <dbReference type="EMBL" id="ELU03109.1"/>
    </source>
</evidence>
<accession>R7UAU3</accession>
<dbReference type="AlphaFoldDB" id="R7UAU3"/>
<dbReference type="Gene3D" id="1.25.40.420">
    <property type="match status" value="1"/>
</dbReference>
<protein>
    <recommendedName>
        <fullName evidence="1">BTB domain-containing protein</fullName>
    </recommendedName>
</protein>
<dbReference type="OMA" id="IFDMIRI"/>
<dbReference type="EMBL" id="AMQN01008585">
    <property type="status" value="NOT_ANNOTATED_CDS"/>
    <property type="molecule type" value="Genomic_DNA"/>
</dbReference>
<feature type="non-terminal residue" evidence="2">
    <location>
        <position position="1"/>
    </location>
</feature>
<dbReference type="Pfam" id="PF07707">
    <property type="entry name" value="BACK"/>
    <property type="match status" value="1"/>
</dbReference>
<dbReference type="CDD" id="cd18186">
    <property type="entry name" value="BTB_POZ_ZBTB_KLHL-like"/>
    <property type="match status" value="1"/>
</dbReference>
<dbReference type="Pfam" id="PF00651">
    <property type="entry name" value="BTB"/>
    <property type="match status" value="1"/>
</dbReference>
<feature type="domain" description="BTB" evidence="1">
    <location>
        <begin position="1"/>
        <end position="67"/>
    </location>
</feature>
<dbReference type="SMART" id="SM00875">
    <property type="entry name" value="BACK"/>
    <property type="match status" value="1"/>
</dbReference>
<dbReference type="HOGENOM" id="CLU_004253_11_0_1"/>
<reference evidence="2 4" key="2">
    <citation type="journal article" date="2013" name="Nature">
        <title>Insights into bilaterian evolution from three spiralian genomes.</title>
        <authorList>
            <person name="Simakov O."/>
            <person name="Marletaz F."/>
            <person name="Cho S.J."/>
            <person name="Edsinger-Gonzales E."/>
            <person name="Havlak P."/>
            <person name="Hellsten U."/>
            <person name="Kuo D.H."/>
            <person name="Larsson T."/>
            <person name="Lv J."/>
            <person name="Arendt D."/>
            <person name="Savage R."/>
            <person name="Osoegawa K."/>
            <person name="de Jong P."/>
            <person name="Grimwood J."/>
            <person name="Chapman J.A."/>
            <person name="Shapiro H."/>
            <person name="Aerts A."/>
            <person name="Otillar R.P."/>
            <person name="Terry A.Y."/>
            <person name="Boore J.L."/>
            <person name="Grigoriev I.V."/>
            <person name="Lindberg D.R."/>
            <person name="Seaver E.C."/>
            <person name="Weisblat D.A."/>
            <person name="Putnam N.H."/>
            <person name="Rokhsar D.S."/>
        </authorList>
    </citation>
    <scope>NUCLEOTIDE SEQUENCE</scope>
    <source>
        <strain evidence="2 4">I ESC-2004</strain>
    </source>
</reference>
<dbReference type="OrthoDB" id="10027872at2759"/>
<sequence length="237" mass="27590">NVSLVVEGRTFRVKKDFLMKQSSYFDAMFSVDMKEAREGIATINETRADIFEKIIQYYDGHSFHLTEDKLDEACSILITASMYQFRTVMEECINFLTEILAPRNCLKIMTFSFPHNFKNLANNSLQFALWEFDSICQQQQFLNLSQVELFDYLDNPNLNTKCEINVLRAVMRWLEKQESLGVEKVEKILQVVRFQSITNADLDSVIHHPVWKDRGCTDVLGSFRSAGWQALYPKKVL</sequence>
<dbReference type="SUPFAM" id="SSF54695">
    <property type="entry name" value="POZ domain"/>
    <property type="match status" value="1"/>
</dbReference>
<dbReference type="Proteomes" id="UP000014760">
    <property type="component" value="Unassembled WGS sequence"/>
</dbReference>
<evidence type="ECO:0000259" key="1">
    <source>
        <dbReference type="PROSITE" id="PS50097"/>
    </source>
</evidence>
<evidence type="ECO:0000313" key="3">
    <source>
        <dbReference type="EnsemblMetazoa" id="CapteP101775"/>
    </source>
</evidence>
<organism evidence="2">
    <name type="scientific">Capitella teleta</name>
    <name type="common">Polychaete worm</name>
    <dbReference type="NCBI Taxonomy" id="283909"/>
    <lineage>
        <taxon>Eukaryota</taxon>
        <taxon>Metazoa</taxon>
        <taxon>Spiralia</taxon>
        <taxon>Lophotrochozoa</taxon>
        <taxon>Annelida</taxon>
        <taxon>Polychaeta</taxon>
        <taxon>Sedentaria</taxon>
        <taxon>Scolecida</taxon>
        <taxon>Capitellidae</taxon>
        <taxon>Capitella</taxon>
    </lineage>
</organism>
<dbReference type="EnsemblMetazoa" id="CapteT101775">
    <property type="protein sequence ID" value="CapteP101775"/>
    <property type="gene ID" value="CapteG101775"/>
</dbReference>
<dbReference type="SMART" id="SM00225">
    <property type="entry name" value="BTB"/>
    <property type="match status" value="1"/>
</dbReference>
<dbReference type="InterPro" id="IPR011333">
    <property type="entry name" value="SKP1/BTB/POZ_sf"/>
</dbReference>
<dbReference type="Gene3D" id="3.30.710.10">
    <property type="entry name" value="Potassium Channel Kv1.1, Chain A"/>
    <property type="match status" value="1"/>
</dbReference>
<dbReference type="PANTHER" id="PTHR45632">
    <property type="entry name" value="LD33804P"/>
    <property type="match status" value="1"/>
</dbReference>
<dbReference type="PROSITE" id="PS50097">
    <property type="entry name" value="BTB"/>
    <property type="match status" value="1"/>
</dbReference>
<dbReference type="InterPro" id="IPR000210">
    <property type="entry name" value="BTB/POZ_dom"/>
</dbReference>
<gene>
    <name evidence="2" type="ORF">CAPTEDRAFT_101775</name>
</gene>
<name>R7UAU3_CAPTE</name>
<keyword evidence="4" id="KW-1185">Reference proteome</keyword>